<evidence type="ECO:0000313" key="4">
    <source>
        <dbReference type="Proteomes" id="UP001483337"/>
    </source>
</evidence>
<dbReference type="NCBIfam" id="NF041929">
    <property type="entry name" value="Xrt_dep_XDP2"/>
    <property type="match status" value="1"/>
</dbReference>
<gene>
    <name evidence="3" type="ORF">WJM97_00825</name>
</gene>
<feature type="signal peptide" evidence="1">
    <location>
        <begin position="1"/>
        <end position="26"/>
    </location>
</feature>
<reference evidence="3 4" key="1">
    <citation type="submission" date="2024-04" db="EMBL/GenBank/DDBJ databases">
        <title>Okeanomitos corallinicola gen. &amp; sp. nov. (Nostocales, Cyanobacteria), a new toxic marine heterocyst-forming cyanobacterium from a coral reef.</title>
        <authorList>
            <person name="Li H."/>
            <person name="Li R."/>
            <person name="Kang J."/>
            <person name="Hii K.S."/>
            <person name="Mohamed H.F."/>
            <person name="Xu X."/>
            <person name="Luo Z."/>
        </authorList>
    </citation>
    <scope>NUCLEOTIDE SEQUENCE [LARGE SCALE GENOMIC DNA]</scope>
    <source>
        <strain evidence="3 4">TIOX110</strain>
    </source>
</reference>
<evidence type="ECO:0000313" key="3">
    <source>
        <dbReference type="EMBL" id="WZB88281.1"/>
    </source>
</evidence>
<keyword evidence="4" id="KW-1185">Reference proteome</keyword>
<dbReference type="NCBIfam" id="TIGR02595">
    <property type="entry name" value="PEP_CTERM"/>
    <property type="match status" value="1"/>
</dbReference>
<accession>A0ABZ2USB3</accession>
<keyword evidence="1" id="KW-0732">Signal</keyword>
<evidence type="ECO:0000256" key="1">
    <source>
        <dbReference type="SAM" id="SignalP"/>
    </source>
</evidence>
<dbReference type="EMBL" id="CP150886">
    <property type="protein sequence ID" value="WZB88281.1"/>
    <property type="molecule type" value="Genomic_DNA"/>
</dbReference>
<evidence type="ECO:0000259" key="2">
    <source>
        <dbReference type="Pfam" id="PF07589"/>
    </source>
</evidence>
<feature type="domain" description="Ice-binding protein C-terminal" evidence="2">
    <location>
        <begin position="240"/>
        <end position="262"/>
    </location>
</feature>
<dbReference type="InterPro" id="IPR013424">
    <property type="entry name" value="Ice-binding_C"/>
</dbReference>
<proteinExistence type="predicted"/>
<dbReference type="Pfam" id="PF07589">
    <property type="entry name" value="PEP-CTERM"/>
    <property type="match status" value="1"/>
</dbReference>
<feature type="chain" id="PRO_5045152699" evidence="1">
    <location>
        <begin position="27"/>
        <end position="268"/>
    </location>
</feature>
<sequence>MKIKNALISISLLFAGVAVNTNSAQAAGFVSNITYTDPTNDVTLNSITQNGTTFNDFSFVNRTIIQYNTPRTDDSNSGAASTDRGDNVYTPELPEETPAAEAITAFLGTDNLNNIIDTEDVGSFILDVFFDREIVQDNSGLDSLFFWERGMNSDLGIQALDASGNVIGDFKRITETRIGSNYAGFQINTSEIDEPQSVGAWGVNLNELGVGRLSGLRLTADETFNGPDFKLIARSGNTATVPEPTTILGLGAVAAMTFLRRRQRMLQK</sequence>
<name>A0ABZ2USB3_9CYAN</name>
<dbReference type="RefSeq" id="WP_353931189.1">
    <property type="nucleotide sequence ID" value="NZ_CP150886.1"/>
</dbReference>
<dbReference type="Proteomes" id="UP001483337">
    <property type="component" value="Chromosome"/>
</dbReference>
<organism evidence="3 4">
    <name type="scientific">Okeanomitos corallinicola TIOX110</name>
    <dbReference type="NCBI Taxonomy" id="3133117"/>
    <lineage>
        <taxon>Bacteria</taxon>
        <taxon>Bacillati</taxon>
        <taxon>Cyanobacteriota</taxon>
        <taxon>Cyanophyceae</taxon>
        <taxon>Nostocales</taxon>
        <taxon>Aphanizomenonaceae</taxon>
        <taxon>Okeanomitos</taxon>
    </lineage>
</organism>
<protein>
    <submittedName>
        <fullName evidence="3">Exosortase-dependent surface protein XDP2</fullName>
    </submittedName>
</protein>